<accession>A0ACC2P594</accession>
<reference evidence="1" key="1">
    <citation type="submission" date="2023-04" db="EMBL/GenBank/DDBJ databases">
        <title>A chromosome-level genome assembly of the parasitoid wasp Eretmocerus hayati.</title>
        <authorList>
            <person name="Zhong Y."/>
            <person name="Liu S."/>
            <person name="Liu Y."/>
        </authorList>
    </citation>
    <scope>NUCLEOTIDE SEQUENCE</scope>
    <source>
        <strain evidence="1">ZJU_SS_LIU_2023</strain>
    </source>
</reference>
<name>A0ACC2P594_9HYME</name>
<comment type="caution">
    <text evidence="1">The sequence shown here is derived from an EMBL/GenBank/DDBJ whole genome shotgun (WGS) entry which is preliminary data.</text>
</comment>
<dbReference type="Proteomes" id="UP001239111">
    <property type="component" value="Chromosome 2"/>
</dbReference>
<evidence type="ECO:0000313" key="1">
    <source>
        <dbReference type="EMBL" id="KAJ8677607.1"/>
    </source>
</evidence>
<proteinExistence type="predicted"/>
<organism evidence="1 2">
    <name type="scientific">Eretmocerus hayati</name>
    <dbReference type="NCBI Taxonomy" id="131215"/>
    <lineage>
        <taxon>Eukaryota</taxon>
        <taxon>Metazoa</taxon>
        <taxon>Ecdysozoa</taxon>
        <taxon>Arthropoda</taxon>
        <taxon>Hexapoda</taxon>
        <taxon>Insecta</taxon>
        <taxon>Pterygota</taxon>
        <taxon>Neoptera</taxon>
        <taxon>Endopterygota</taxon>
        <taxon>Hymenoptera</taxon>
        <taxon>Apocrita</taxon>
        <taxon>Proctotrupomorpha</taxon>
        <taxon>Chalcidoidea</taxon>
        <taxon>Aphelinidae</taxon>
        <taxon>Aphelininae</taxon>
        <taxon>Eretmocerus</taxon>
    </lineage>
</organism>
<sequence length="254" mass="28934">MGDLNGSDNLIYEYSPAGISEQIKDPEMYLTSLDFLNSIKPMDAANDIIGIVTVVHDQRVVKDRGGNEYLLFKFLIKCDGDYEIPVTAWDEDISRIKPLIKPDYIIHFDGVFARSQDPKYSDDGKLFVFTVRSNTRVNTLDLQVYIKSNGLQLDGSGPKKRIGLLTDLKFKTNIVIFNFEDERVFEQGQKIGVRGKMNSSAVNPTLNVEESKDIEIIKEGENVPVEILRKKNKFPKYNNFEDETKKEPEVLEEA</sequence>
<gene>
    <name evidence="1" type="ORF">QAD02_013394</name>
</gene>
<evidence type="ECO:0000313" key="2">
    <source>
        <dbReference type="Proteomes" id="UP001239111"/>
    </source>
</evidence>
<dbReference type="EMBL" id="CM056742">
    <property type="protein sequence ID" value="KAJ8677607.1"/>
    <property type="molecule type" value="Genomic_DNA"/>
</dbReference>
<protein>
    <submittedName>
        <fullName evidence="1">Uncharacterized protein</fullName>
    </submittedName>
</protein>
<keyword evidence="2" id="KW-1185">Reference proteome</keyword>